<name>A0A9Q5ZAG7_NOSLI</name>
<evidence type="ECO:0000313" key="1">
    <source>
        <dbReference type="EMBL" id="PHK02042.1"/>
    </source>
</evidence>
<feature type="non-terminal residue" evidence="1">
    <location>
        <position position="1"/>
    </location>
</feature>
<evidence type="ECO:0000313" key="2">
    <source>
        <dbReference type="Proteomes" id="UP000222310"/>
    </source>
</evidence>
<dbReference type="RefSeq" id="WP_218964163.1">
    <property type="nucleotide sequence ID" value="NZ_LAHD01000061.1"/>
</dbReference>
<dbReference type="AlphaFoldDB" id="A0A9Q5ZAG7"/>
<protein>
    <submittedName>
        <fullName evidence="1">Uncharacterized protein</fullName>
    </submittedName>
</protein>
<accession>A0A9Q5ZAG7</accession>
<organism evidence="1 2">
    <name type="scientific">Nostoc linckia z8</name>
    <dbReference type="NCBI Taxonomy" id="1628746"/>
    <lineage>
        <taxon>Bacteria</taxon>
        <taxon>Bacillati</taxon>
        <taxon>Cyanobacteriota</taxon>
        <taxon>Cyanophyceae</taxon>
        <taxon>Nostocales</taxon>
        <taxon>Nostocaceae</taxon>
        <taxon>Nostoc</taxon>
    </lineage>
</organism>
<proteinExistence type="predicted"/>
<gene>
    <name evidence="1" type="ORF">VF08_20355</name>
</gene>
<sequence>FDLVRSTLIENWLKQSLHLCPEPYLIVLILLQILQFGLKKIFGLILLPHLPPNGHPQKPS</sequence>
<dbReference type="Proteomes" id="UP000222310">
    <property type="component" value="Unassembled WGS sequence"/>
</dbReference>
<reference evidence="1 2" key="1">
    <citation type="submission" date="2015-02" db="EMBL/GenBank/DDBJ databases">
        <title>Nostoc linckia genome annotation.</title>
        <authorList>
            <person name="Zhou Z."/>
        </authorList>
    </citation>
    <scope>NUCLEOTIDE SEQUENCE [LARGE SCALE GENOMIC DNA]</scope>
    <source>
        <strain evidence="2">z8</strain>
    </source>
</reference>
<dbReference type="EMBL" id="LAHD01000061">
    <property type="protein sequence ID" value="PHK02042.1"/>
    <property type="molecule type" value="Genomic_DNA"/>
</dbReference>
<comment type="caution">
    <text evidence="1">The sequence shown here is derived from an EMBL/GenBank/DDBJ whole genome shotgun (WGS) entry which is preliminary data.</text>
</comment>